<dbReference type="InterPro" id="IPR042099">
    <property type="entry name" value="ANL_N_sf"/>
</dbReference>
<dbReference type="Pfam" id="PF16177">
    <property type="entry name" value="ACAS_N"/>
    <property type="match status" value="1"/>
</dbReference>
<reference evidence="7 8" key="1">
    <citation type="submission" date="2018-02" db="EMBL/GenBank/DDBJ databases">
        <title>Reclassifiation of [Polyangium] brachysporum DSM 7029 as Guopingzhaonella breviflexa gen. nov., sp. nov., a member of the family Comamonadaceae.</title>
        <authorList>
            <person name="Tang B."/>
        </authorList>
    </citation>
    <scope>NUCLEOTIDE SEQUENCE [LARGE SCALE GENOMIC DNA]</scope>
    <source>
        <strain evidence="7 8">BCRC 80649</strain>
    </source>
</reference>
<accession>A0A2S5SXK3</accession>
<evidence type="ECO:0000313" key="8">
    <source>
        <dbReference type="Proteomes" id="UP000238605"/>
    </source>
</evidence>
<comment type="caution">
    <text evidence="7">The sequence shown here is derived from an EMBL/GenBank/DDBJ whole genome shotgun (WGS) entry which is preliminary data.</text>
</comment>
<dbReference type="Gene3D" id="3.40.50.12780">
    <property type="entry name" value="N-terminal domain of ligase-like"/>
    <property type="match status" value="1"/>
</dbReference>
<dbReference type="InterPro" id="IPR020845">
    <property type="entry name" value="AMP-binding_CS"/>
</dbReference>
<dbReference type="Gene3D" id="3.30.300.30">
    <property type="match status" value="1"/>
</dbReference>
<dbReference type="AlphaFoldDB" id="A0A2S5SXK3"/>
<keyword evidence="3" id="KW-0547">Nucleotide-binding</keyword>
<dbReference type="Pfam" id="PF00501">
    <property type="entry name" value="AMP-binding"/>
    <property type="match status" value="1"/>
</dbReference>
<dbReference type="InterPro" id="IPR005914">
    <property type="entry name" value="Acac_CoA_synth"/>
</dbReference>
<evidence type="ECO:0000256" key="4">
    <source>
        <dbReference type="ARBA" id="ARBA00022840"/>
    </source>
</evidence>
<evidence type="ECO:0000313" key="7">
    <source>
        <dbReference type="EMBL" id="PPE67348.1"/>
    </source>
</evidence>
<name>A0A2S5SXK3_9BURK</name>
<dbReference type="SUPFAM" id="SSF56801">
    <property type="entry name" value="Acetyl-CoA synthetase-like"/>
    <property type="match status" value="1"/>
</dbReference>
<dbReference type="GO" id="GO:0005524">
    <property type="term" value="F:ATP binding"/>
    <property type="evidence" value="ECO:0007669"/>
    <property type="project" value="UniProtKB-KW"/>
</dbReference>
<evidence type="ECO:0000256" key="1">
    <source>
        <dbReference type="ARBA" id="ARBA00006432"/>
    </source>
</evidence>
<proteinExistence type="inferred from homology"/>
<evidence type="ECO:0000259" key="5">
    <source>
        <dbReference type="Pfam" id="PF00501"/>
    </source>
</evidence>
<evidence type="ECO:0000256" key="3">
    <source>
        <dbReference type="ARBA" id="ARBA00022741"/>
    </source>
</evidence>
<dbReference type="PANTHER" id="PTHR42921:SF1">
    <property type="entry name" value="ACETOACETYL-COA SYNTHETASE"/>
    <property type="match status" value="1"/>
</dbReference>
<keyword evidence="4" id="KW-0067">ATP-binding</keyword>
<dbReference type="Proteomes" id="UP000238605">
    <property type="component" value="Unassembled WGS sequence"/>
</dbReference>
<comment type="similarity">
    <text evidence="1">Belongs to the ATP-dependent AMP-binding enzyme family.</text>
</comment>
<dbReference type="PROSITE" id="PS00455">
    <property type="entry name" value="AMP_BINDING"/>
    <property type="match status" value="1"/>
</dbReference>
<dbReference type="EMBL" id="PSNX01000003">
    <property type="protein sequence ID" value="PPE67348.1"/>
    <property type="molecule type" value="Genomic_DNA"/>
</dbReference>
<evidence type="ECO:0000259" key="6">
    <source>
        <dbReference type="Pfam" id="PF16177"/>
    </source>
</evidence>
<dbReference type="GO" id="GO:0006629">
    <property type="term" value="P:lipid metabolic process"/>
    <property type="evidence" value="ECO:0007669"/>
    <property type="project" value="InterPro"/>
</dbReference>
<evidence type="ECO:0000256" key="2">
    <source>
        <dbReference type="ARBA" id="ARBA00022598"/>
    </source>
</evidence>
<gene>
    <name evidence="7" type="ORF">C1704_04070</name>
</gene>
<dbReference type="InterPro" id="IPR032387">
    <property type="entry name" value="ACAS_N"/>
</dbReference>
<protein>
    <submittedName>
        <fullName evidence="7">Acetoacetate--CoA ligase</fullName>
    </submittedName>
</protein>
<dbReference type="GO" id="GO:0030729">
    <property type="term" value="F:acetoacetate-CoA ligase activity"/>
    <property type="evidence" value="ECO:0007669"/>
    <property type="project" value="InterPro"/>
</dbReference>
<organism evidence="7 8">
    <name type="scientific">Caldimonas caldifontis</name>
    <dbReference type="NCBI Taxonomy" id="1452508"/>
    <lineage>
        <taxon>Bacteria</taxon>
        <taxon>Pseudomonadati</taxon>
        <taxon>Pseudomonadota</taxon>
        <taxon>Betaproteobacteria</taxon>
        <taxon>Burkholderiales</taxon>
        <taxon>Sphaerotilaceae</taxon>
        <taxon>Caldimonas</taxon>
    </lineage>
</organism>
<feature type="domain" description="Acetyl-coenzyme A synthetase N-terminal" evidence="6">
    <location>
        <begin position="27"/>
        <end position="82"/>
    </location>
</feature>
<dbReference type="NCBIfam" id="NF002937">
    <property type="entry name" value="PRK03584.1"/>
    <property type="match status" value="1"/>
</dbReference>
<dbReference type="PANTHER" id="PTHR42921">
    <property type="entry name" value="ACETOACETYL-COA SYNTHETASE"/>
    <property type="match status" value="1"/>
</dbReference>
<dbReference type="OrthoDB" id="9766486at2"/>
<keyword evidence="2 7" id="KW-0436">Ligase</keyword>
<feature type="domain" description="AMP-dependent synthetase/ligase" evidence="5">
    <location>
        <begin position="91"/>
        <end position="427"/>
    </location>
</feature>
<dbReference type="InterPro" id="IPR000873">
    <property type="entry name" value="AMP-dep_synth/lig_dom"/>
</dbReference>
<keyword evidence="8" id="KW-1185">Reference proteome</keyword>
<dbReference type="InterPro" id="IPR045851">
    <property type="entry name" value="AMP-bd_C_sf"/>
</dbReference>
<dbReference type="NCBIfam" id="TIGR01217">
    <property type="entry name" value="ac_ac_CoA_syn"/>
    <property type="match status" value="1"/>
</dbReference>
<dbReference type="RefSeq" id="WP_104301249.1">
    <property type="nucleotide sequence ID" value="NZ_PSNX01000003.1"/>
</dbReference>
<sequence length="681" mass="74964">MPPAHEPHIHRYQRWLGQRHGLHFDHYDALWQWSVSDLDAFWRSIWDYFELQSPTPFEGVLVEDRMPGAVWFRGAQLNFAQQAMRHADEADTAGHPAIIWCDEAGLARGELQQMRWSELRRQVASLAHHLKRLGVQRGDRVAAYLPNTAATVVAFLAVVSVGAVWSLCSPDMGPVAVLDRFRQIGPTVLIACDGYRHGGIDHPRLPLVAELLAQLPTVRHAVLLNHLDAQADAEPLATPQRQAHAWATLVADDVPFEPEWLPFDHPLWIVYSSGTTGAPKPIVHGHGGIVLEQLKLGTLHNDVGPSVSGGDRFHWYSSTGWIMWNCQVCALLGGTTICLFDGSPAGPRDAPDWTTLWRFAGLAGVSFFGAGAAFYASCLKADVRPQAVADLSRLRAVGSTGSPLSDEAYDWIWHRLPQPGGEPIWLTAIAGGTDFAGAFLAGHRGLPVTRGEMQCRCLGAAVYAYSEPDANGQGHPIVDAVGELVCTRPMPSMPLCFWGDADGSRLRESYFEMYRGPRGEGLWRHGDWLKITPRGGAIIYGRSDATINRHGIRMGTAELYRAVEAFPEVLDSLVVDLEYLGRESWMPLFVVLREGHTLDGALVARLKAGIREALSARHVPNDIYQVPEIPRTLSGKKLELPIKRLLLGHPVDKVLNRDAMANPGALEWFIALAQQRGASSA</sequence>